<sequence>MKKLFSLLFLFVVLVGTLVGCKTANVLPPTIIEKTNTITKKEVVHDTIFETQKDSSYYKAWLDCQDGKVVFKTNIDSQKPKVETKKGNYLQPPKVNLKDNILTVDCEAEAQKMYAKWKDTYILESRQSNTSKPVLVERQLTWWQKIQIWCGRIFLVITLFSVVKFLIKFYKPI</sequence>
<dbReference type="EMBL" id="CP059075">
    <property type="protein sequence ID" value="QRE05293.1"/>
    <property type="molecule type" value="Genomic_DNA"/>
</dbReference>
<evidence type="ECO:0000256" key="1">
    <source>
        <dbReference type="SAM" id="Phobius"/>
    </source>
</evidence>
<dbReference type="AlphaFoldDB" id="A0A7U2NHR0"/>
<dbReference type="PROSITE" id="PS51257">
    <property type="entry name" value="PROKAR_LIPOPROTEIN"/>
    <property type="match status" value="1"/>
</dbReference>
<keyword evidence="1" id="KW-0472">Membrane</keyword>
<keyword evidence="1" id="KW-0812">Transmembrane</keyword>
<keyword evidence="1" id="KW-1133">Transmembrane helix</keyword>
<evidence type="ECO:0000313" key="2">
    <source>
        <dbReference type="EMBL" id="QRE05293.1"/>
    </source>
</evidence>
<gene>
    <name evidence="2" type="ORF">H0H26_06825</name>
</gene>
<reference evidence="2 3" key="1">
    <citation type="submission" date="2020-07" db="EMBL/GenBank/DDBJ databases">
        <title>Genomic characterization of Flavobacterium psychrophilum strains.</title>
        <authorList>
            <person name="Castillo D."/>
            <person name="Jorgensen J."/>
            <person name="Middelboe M."/>
        </authorList>
    </citation>
    <scope>NUCLEOTIDE SEQUENCE [LARGE SCALE GENOMIC DNA]</scope>
    <source>
        <strain evidence="2 3">FPS-R7</strain>
    </source>
</reference>
<dbReference type="Proteomes" id="UP000596329">
    <property type="component" value="Chromosome"/>
</dbReference>
<name>A0A7U2NHR0_FLAPS</name>
<organism evidence="2 3">
    <name type="scientific">Flavobacterium psychrophilum</name>
    <dbReference type="NCBI Taxonomy" id="96345"/>
    <lineage>
        <taxon>Bacteria</taxon>
        <taxon>Pseudomonadati</taxon>
        <taxon>Bacteroidota</taxon>
        <taxon>Flavobacteriia</taxon>
        <taxon>Flavobacteriales</taxon>
        <taxon>Flavobacteriaceae</taxon>
        <taxon>Flavobacterium</taxon>
    </lineage>
</organism>
<dbReference type="RefSeq" id="WP_063742612.1">
    <property type="nucleotide sequence ID" value="NZ_CP059075.1"/>
</dbReference>
<accession>A0A7U2NHR0</accession>
<protein>
    <recommendedName>
        <fullName evidence="4">Lipoprotein</fullName>
    </recommendedName>
</protein>
<proteinExistence type="predicted"/>
<feature type="transmembrane region" description="Helical" evidence="1">
    <location>
        <begin position="146"/>
        <end position="167"/>
    </location>
</feature>
<evidence type="ECO:0008006" key="4">
    <source>
        <dbReference type="Google" id="ProtNLM"/>
    </source>
</evidence>
<evidence type="ECO:0000313" key="3">
    <source>
        <dbReference type="Proteomes" id="UP000596329"/>
    </source>
</evidence>